<dbReference type="Proteomes" id="UP000622604">
    <property type="component" value="Unassembled WGS sequence"/>
</dbReference>
<organism evidence="1 2">
    <name type="scientific">Paraglaciecola chathamensis</name>
    <dbReference type="NCBI Taxonomy" id="368405"/>
    <lineage>
        <taxon>Bacteria</taxon>
        <taxon>Pseudomonadati</taxon>
        <taxon>Pseudomonadota</taxon>
        <taxon>Gammaproteobacteria</taxon>
        <taxon>Alteromonadales</taxon>
        <taxon>Alteromonadaceae</taxon>
        <taxon>Paraglaciecola</taxon>
    </lineage>
</organism>
<reference evidence="1" key="1">
    <citation type="journal article" date="2014" name="Int. J. Syst. Evol. Microbiol.">
        <title>Complete genome sequence of Corynebacterium casei LMG S-19264T (=DSM 44701T), isolated from a smear-ripened cheese.</title>
        <authorList>
            <consortium name="US DOE Joint Genome Institute (JGI-PGF)"/>
            <person name="Walter F."/>
            <person name="Albersmeier A."/>
            <person name="Kalinowski J."/>
            <person name="Ruckert C."/>
        </authorList>
    </citation>
    <scope>NUCLEOTIDE SEQUENCE</scope>
    <source>
        <strain evidence="1">KCTC 32337</strain>
    </source>
</reference>
<comment type="caution">
    <text evidence="1">The sequence shown here is derived from an EMBL/GenBank/DDBJ whole genome shotgun (WGS) entry which is preliminary data.</text>
</comment>
<name>A0A8H9I8R8_9ALTE</name>
<dbReference type="EMBL" id="BMZC01000001">
    <property type="protein sequence ID" value="GGZ47652.1"/>
    <property type="molecule type" value="Genomic_DNA"/>
</dbReference>
<evidence type="ECO:0000313" key="2">
    <source>
        <dbReference type="Proteomes" id="UP000622604"/>
    </source>
</evidence>
<accession>A0A8H9I8R8</accession>
<reference evidence="1" key="2">
    <citation type="submission" date="2020-09" db="EMBL/GenBank/DDBJ databases">
        <authorList>
            <person name="Sun Q."/>
            <person name="Kim S."/>
        </authorList>
    </citation>
    <scope>NUCLEOTIDE SEQUENCE</scope>
    <source>
        <strain evidence="1">KCTC 32337</strain>
    </source>
</reference>
<evidence type="ECO:0000313" key="1">
    <source>
        <dbReference type="EMBL" id="GGZ47652.1"/>
    </source>
</evidence>
<proteinExistence type="predicted"/>
<gene>
    <name evidence="1" type="ORF">GCM10011274_01690</name>
</gene>
<sequence>MSDGNYLQFINKVNMFFLIKIKNKNIEMQPCLYSGWFNFVISVINTNLLLIQSHFVNICWMKLDTI</sequence>
<dbReference type="AlphaFoldDB" id="A0A8H9I8R8"/>
<protein>
    <submittedName>
        <fullName evidence="1">Uncharacterized protein</fullName>
    </submittedName>
</protein>